<protein>
    <submittedName>
        <fullName evidence="1">Uncharacterized protein</fullName>
    </submittedName>
</protein>
<dbReference type="RefSeq" id="WP_146588591.1">
    <property type="nucleotide sequence ID" value="NZ_SJPO01000007.1"/>
</dbReference>
<name>A0A5C5YL98_9BACT</name>
<organism evidence="1 2">
    <name type="scientific">Posidoniimonas polymericola</name>
    <dbReference type="NCBI Taxonomy" id="2528002"/>
    <lineage>
        <taxon>Bacteria</taxon>
        <taxon>Pseudomonadati</taxon>
        <taxon>Planctomycetota</taxon>
        <taxon>Planctomycetia</taxon>
        <taxon>Pirellulales</taxon>
        <taxon>Lacipirellulaceae</taxon>
        <taxon>Posidoniimonas</taxon>
    </lineage>
</organism>
<dbReference type="EMBL" id="SJPO01000007">
    <property type="protein sequence ID" value="TWT75651.1"/>
    <property type="molecule type" value="Genomic_DNA"/>
</dbReference>
<dbReference type="Proteomes" id="UP000318478">
    <property type="component" value="Unassembled WGS sequence"/>
</dbReference>
<comment type="caution">
    <text evidence="1">The sequence shown here is derived from an EMBL/GenBank/DDBJ whole genome shotgun (WGS) entry which is preliminary data.</text>
</comment>
<accession>A0A5C5YL98</accession>
<dbReference type="AlphaFoldDB" id="A0A5C5YL98"/>
<proteinExistence type="predicted"/>
<evidence type="ECO:0000313" key="1">
    <source>
        <dbReference type="EMBL" id="TWT75651.1"/>
    </source>
</evidence>
<gene>
    <name evidence="1" type="ORF">Pla123a_31610</name>
</gene>
<reference evidence="1 2" key="1">
    <citation type="submission" date="2019-02" db="EMBL/GenBank/DDBJ databases">
        <title>Deep-cultivation of Planctomycetes and their phenomic and genomic characterization uncovers novel biology.</title>
        <authorList>
            <person name="Wiegand S."/>
            <person name="Jogler M."/>
            <person name="Boedeker C."/>
            <person name="Pinto D."/>
            <person name="Vollmers J."/>
            <person name="Rivas-Marin E."/>
            <person name="Kohn T."/>
            <person name="Peeters S.H."/>
            <person name="Heuer A."/>
            <person name="Rast P."/>
            <person name="Oberbeckmann S."/>
            <person name="Bunk B."/>
            <person name="Jeske O."/>
            <person name="Meyerdierks A."/>
            <person name="Storesund J.E."/>
            <person name="Kallscheuer N."/>
            <person name="Luecker S."/>
            <person name="Lage O.M."/>
            <person name="Pohl T."/>
            <person name="Merkel B.J."/>
            <person name="Hornburger P."/>
            <person name="Mueller R.-W."/>
            <person name="Bruemmer F."/>
            <person name="Labrenz M."/>
            <person name="Spormann A.M."/>
            <person name="Op Den Camp H."/>
            <person name="Overmann J."/>
            <person name="Amann R."/>
            <person name="Jetten M.S.M."/>
            <person name="Mascher T."/>
            <person name="Medema M.H."/>
            <person name="Devos D.P."/>
            <person name="Kaster A.-K."/>
            <person name="Ovreas L."/>
            <person name="Rohde M."/>
            <person name="Galperin M.Y."/>
            <person name="Jogler C."/>
        </authorList>
    </citation>
    <scope>NUCLEOTIDE SEQUENCE [LARGE SCALE GENOMIC DNA]</scope>
    <source>
        <strain evidence="1 2">Pla123a</strain>
    </source>
</reference>
<evidence type="ECO:0000313" key="2">
    <source>
        <dbReference type="Proteomes" id="UP000318478"/>
    </source>
</evidence>
<sequence length="99" mass="10026">MRTPLLSCGLLVGLALGATPVLGIGDKIFVAELGGVSSDGDPIALSEGRIVVDDRNTGQVDYNNPLLTIADTIMVNPYGVLSPGAALLVPAAFAASPIH</sequence>
<keyword evidence="2" id="KW-1185">Reference proteome</keyword>